<dbReference type="OrthoDB" id="4136894at2759"/>
<evidence type="ECO:0000313" key="8">
    <source>
        <dbReference type="Proteomes" id="UP000278143"/>
    </source>
</evidence>
<keyword evidence="4" id="KW-0496">Mitochondrion</keyword>
<keyword evidence="3" id="KW-0689">Ribosomal protein</keyword>
<evidence type="ECO:0000256" key="5">
    <source>
        <dbReference type="ARBA" id="ARBA00023274"/>
    </source>
</evidence>
<reference evidence="8" key="1">
    <citation type="journal article" date="2018" name="Nat. Microbiol.">
        <title>Leveraging single-cell genomics to expand the fungal tree of life.</title>
        <authorList>
            <person name="Ahrendt S.R."/>
            <person name="Quandt C.A."/>
            <person name="Ciobanu D."/>
            <person name="Clum A."/>
            <person name="Salamov A."/>
            <person name="Andreopoulos B."/>
            <person name="Cheng J.F."/>
            <person name="Woyke T."/>
            <person name="Pelin A."/>
            <person name="Henrissat B."/>
            <person name="Reynolds N.K."/>
            <person name="Benny G.L."/>
            <person name="Smith M.E."/>
            <person name="James T.Y."/>
            <person name="Grigoriev I.V."/>
        </authorList>
    </citation>
    <scope>NUCLEOTIDE SEQUENCE [LARGE SCALE GENOMIC DNA]</scope>
    <source>
        <strain evidence="8">Benny S71-1</strain>
    </source>
</reference>
<evidence type="ECO:0000256" key="6">
    <source>
        <dbReference type="ARBA" id="ARBA00035180"/>
    </source>
</evidence>
<organism evidence="7 8">
    <name type="scientific">Syncephalis pseudoplumigaleata</name>
    <dbReference type="NCBI Taxonomy" id="1712513"/>
    <lineage>
        <taxon>Eukaryota</taxon>
        <taxon>Fungi</taxon>
        <taxon>Fungi incertae sedis</taxon>
        <taxon>Zoopagomycota</taxon>
        <taxon>Zoopagomycotina</taxon>
        <taxon>Zoopagomycetes</taxon>
        <taxon>Zoopagales</taxon>
        <taxon>Piptocephalidaceae</taxon>
        <taxon>Syncephalis</taxon>
    </lineage>
</organism>
<sequence length="102" mass="11475">MASIVRHLTQVNATIPALNRAGKSCRVFLSRVMTDEARLENPKCKFNVKIVDDVQQTPTLRVVFRDGKDIQLATDKMKPSDILEVVGKHARKLQEKADAMND</sequence>
<keyword evidence="5" id="KW-0687">Ribonucleoprotein</keyword>
<dbReference type="InterPro" id="IPR042776">
    <property type="entry name" value="Ribosomal_mL53_fung"/>
</dbReference>
<dbReference type="InterPro" id="IPR019716">
    <property type="entry name" value="Ribosomal_mL53"/>
</dbReference>
<accession>A0A4P9Z8A3</accession>
<dbReference type="PANTHER" id="PTHR28236:SF1">
    <property type="entry name" value="LARGE RIBOSOMAL SUBUNIT PROTEIN ML53"/>
    <property type="match status" value="1"/>
</dbReference>
<comment type="subcellular location">
    <subcellularLocation>
        <location evidence="1">Mitochondrion</location>
    </subcellularLocation>
</comment>
<name>A0A4P9Z8A3_9FUNG</name>
<dbReference type="GO" id="GO:0005762">
    <property type="term" value="C:mitochondrial large ribosomal subunit"/>
    <property type="evidence" value="ECO:0007669"/>
    <property type="project" value="TreeGrafter"/>
</dbReference>
<protein>
    <recommendedName>
        <fullName evidence="6">Large ribosomal subunit protein mL53</fullName>
    </recommendedName>
</protein>
<dbReference type="GO" id="GO:0003735">
    <property type="term" value="F:structural constituent of ribosome"/>
    <property type="evidence" value="ECO:0007669"/>
    <property type="project" value="TreeGrafter"/>
</dbReference>
<gene>
    <name evidence="7" type="ORF">SYNPS1DRAFT_26410</name>
</gene>
<dbReference type="AlphaFoldDB" id="A0A4P9Z8A3"/>
<dbReference type="EMBL" id="KZ989129">
    <property type="protein sequence ID" value="RKP27980.1"/>
    <property type="molecule type" value="Genomic_DNA"/>
</dbReference>
<evidence type="ECO:0000256" key="4">
    <source>
        <dbReference type="ARBA" id="ARBA00023128"/>
    </source>
</evidence>
<evidence type="ECO:0000256" key="1">
    <source>
        <dbReference type="ARBA" id="ARBA00004173"/>
    </source>
</evidence>
<proteinExistence type="inferred from homology"/>
<evidence type="ECO:0000313" key="7">
    <source>
        <dbReference type="EMBL" id="RKP27980.1"/>
    </source>
</evidence>
<dbReference type="Pfam" id="PF10780">
    <property type="entry name" value="MRP_L53"/>
    <property type="match status" value="1"/>
</dbReference>
<dbReference type="Proteomes" id="UP000278143">
    <property type="component" value="Unassembled WGS sequence"/>
</dbReference>
<comment type="similarity">
    <text evidence="2">Belongs to the mitochondrion-specific ribosomal protein mL53 family.</text>
</comment>
<evidence type="ECO:0000256" key="3">
    <source>
        <dbReference type="ARBA" id="ARBA00022980"/>
    </source>
</evidence>
<keyword evidence="8" id="KW-1185">Reference proteome</keyword>
<dbReference type="Gene3D" id="3.40.30.10">
    <property type="entry name" value="Glutaredoxin"/>
    <property type="match status" value="1"/>
</dbReference>
<dbReference type="PANTHER" id="PTHR28236">
    <property type="entry name" value="54S RIBOSOMAL PROTEIN L44, MITOCHONDRIAL"/>
    <property type="match status" value="1"/>
</dbReference>
<evidence type="ECO:0000256" key="2">
    <source>
        <dbReference type="ARBA" id="ARBA00005557"/>
    </source>
</evidence>